<feature type="domain" description="IclR-ED" evidence="6">
    <location>
        <begin position="100"/>
        <end position="278"/>
    </location>
</feature>
<evidence type="ECO:0000259" key="5">
    <source>
        <dbReference type="PROSITE" id="PS51077"/>
    </source>
</evidence>
<evidence type="ECO:0000259" key="6">
    <source>
        <dbReference type="PROSITE" id="PS51078"/>
    </source>
</evidence>
<evidence type="ECO:0000313" key="8">
    <source>
        <dbReference type="Proteomes" id="UP000059113"/>
    </source>
</evidence>
<dbReference type="SMART" id="SM00346">
    <property type="entry name" value="HTH_ICLR"/>
    <property type="match status" value="1"/>
</dbReference>
<dbReference type="GO" id="GO:0003700">
    <property type="term" value="F:DNA-binding transcription factor activity"/>
    <property type="evidence" value="ECO:0007669"/>
    <property type="project" value="TreeGrafter"/>
</dbReference>
<dbReference type="Pfam" id="PF09339">
    <property type="entry name" value="HTH_IclR"/>
    <property type="match status" value="1"/>
</dbReference>
<dbReference type="SUPFAM" id="SSF46785">
    <property type="entry name" value="Winged helix' DNA-binding domain"/>
    <property type="match status" value="1"/>
</dbReference>
<organism evidence="7 8">
    <name type="scientific">Aurantiacibacter atlanticus</name>
    <dbReference type="NCBI Taxonomy" id="1648404"/>
    <lineage>
        <taxon>Bacteria</taxon>
        <taxon>Pseudomonadati</taxon>
        <taxon>Pseudomonadota</taxon>
        <taxon>Alphaproteobacteria</taxon>
        <taxon>Sphingomonadales</taxon>
        <taxon>Erythrobacteraceae</taxon>
        <taxon>Aurantiacibacter</taxon>
    </lineage>
</organism>
<sequence length="311" mass="33520">MNSTGRKAGGATATANDDSSEPVDQPAPDGTRRKSIKSVEIGSRVLEALVNSDTDGAFLRDVAEKSNLSRSQAHRYLLAFVNTGVVEQDPDSGRYALGAFSVRIGMAALARVEPVQVAGRHLSILLKELKTTGLLSVWGNYGPTVIRWKDGGIPLATTLRVGSVLPLQTSSTGNLFMALCSREQTQAVLDNERKAGLVLPDEELDQMIAETRKCGYAKTSGRVVPGLSAISVPVFDPDQRLLATMSVLTRSQNESFFSTQVIDRIKRQALEASQAIGWPGFNRPGDVDVSKFLCGNHQEMDQQATDGDQSE</sequence>
<keyword evidence="2" id="KW-0238">DNA-binding</keyword>
<dbReference type="EMBL" id="CP011310">
    <property type="protein sequence ID" value="ANC50532.1"/>
    <property type="molecule type" value="Genomic_DNA"/>
</dbReference>
<evidence type="ECO:0000256" key="2">
    <source>
        <dbReference type="ARBA" id="ARBA00023125"/>
    </source>
</evidence>
<reference evidence="8" key="2">
    <citation type="submission" date="2015-04" db="EMBL/GenBank/DDBJ databases">
        <title>The complete genome sequence of Erythrobacter sp. s21-N3.</title>
        <authorList>
            <person name="Zhuang L."/>
            <person name="Liu Y."/>
            <person name="Shao Z."/>
        </authorList>
    </citation>
    <scope>NUCLEOTIDE SEQUENCE [LARGE SCALE GENOMIC DNA]</scope>
    <source>
        <strain evidence="8">s21-N3</strain>
    </source>
</reference>
<dbReference type="SUPFAM" id="SSF55781">
    <property type="entry name" value="GAF domain-like"/>
    <property type="match status" value="1"/>
</dbReference>
<protein>
    <submittedName>
        <fullName evidence="7">IclR family transcriptional regulator</fullName>
    </submittedName>
</protein>
<accession>A0A161IA61</accession>
<dbReference type="PROSITE" id="PS51077">
    <property type="entry name" value="HTH_ICLR"/>
    <property type="match status" value="1"/>
</dbReference>
<evidence type="ECO:0000256" key="4">
    <source>
        <dbReference type="SAM" id="MobiDB-lite"/>
    </source>
</evidence>
<reference evidence="7 8" key="1">
    <citation type="journal article" date="2015" name="Int. J. Syst. Evol. Microbiol.">
        <title>Erythrobacter atlanticus sp. nov., a bacterium from ocean sediment able to degrade polycyclic aromatic hydrocarbons.</title>
        <authorList>
            <person name="Zhuang L."/>
            <person name="Liu Y."/>
            <person name="Wang L."/>
            <person name="Wang W."/>
            <person name="Shao Z."/>
        </authorList>
    </citation>
    <scope>NUCLEOTIDE SEQUENCE [LARGE SCALE GENOMIC DNA]</scope>
    <source>
        <strain evidence="8">s21-N3</strain>
    </source>
</reference>
<dbReference type="RefSeq" id="WP_063612455.1">
    <property type="nucleotide sequence ID" value="NZ_CP011310.1"/>
</dbReference>
<dbReference type="InterPro" id="IPR014757">
    <property type="entry name" value="Tscrpt_reg_IclR_C"/>
</dbReference>
<feature type="region of interest" description="Disordered" evidence="4">
    <location>
        <begin position="1"/>
        <end position="36"/>
    </location>
</feature>
<dbReference type="AlphaFoldDB" id="A0A161IA61"/>
<dbReference type="PANTHER" id="PTHR30136">
    <property type="entry name" value="HELIX-TURN-HELIX TRANSCRIPTIONAL REGULATOR, ICLR FAMILY"/>
    <property type="match status" value="1"/>
</dbReference>
<dbReference type="KEGG" id="ery:CP97_14846"/>
<evidence type="ECO:0000256" key="3">
    <source>
        <dbReference type="ARBA" id="ARBA00023163"/>
    </source>
</evidence>
<dbReference type="Gene3D" id="1.10.10.10">
    <property type="entry name" value="Winged helix-like DNA-binding domain superfamily/Winged helix DNA-binding domain"/>
    <property type="match status" value="1"/>
</dbReference>
<name>A0A161IA61_9SPHN</name>
<gene>
    <name evidence="7" type="ORF">CP97_14846</name>
</gene>
<dbReference type="OrthoDB" id="6057486at2"/>
<dbReference type="InterPro" id="IPR005471">
    <property type="entry name" value="Tscrpt_reg_IclR_N"/>
</dbReference>
<dbReference type="PROSITE" id="PS51078">
    <property type="entry name" value="ICLR_ED"/>
    <property type="match status" value="1"/>
</dbReference>
<dbReference type="GO" id="GO:0003677">
    <property type="term" value="F:DNA binding"/>
    <property type="evidence" value="ECO:0007669"/>
    <property type="project" value="UniProtKB-KW"/>
</dbReference>
<keyword evidence="8" id="KW-1185">Reference proteome</keyword>
<dbReference type="Proteomes" id="UP000059113">
    <property type="component" value="Chromosome"/>
</dbReference>
<keyword evidence="1" id="KW-0805">Transcription regulation</keyword>
<evidence type="ECO:0000256" key="1">
    <source>
        <dbReference type="ARBA" id="ARBA00023015"/>
    </source>
</evidence>
<dbReference type="InterPro" id="IPR050707">
    <property type="entry name" value="HTH_MetabolicPath_Reg"/>
</dbReference>
<evidence type="ECO:0000313" key="7">
    <source>
        <dbReference type="EMBL" id="ANC50532.1"/>
    </source>
</evidence>
<dbReference type="InterPro" id="IPR036388">
    <property type="entry name" value="WH-like_DNA-bd_sf"/>
</dbReference>
<dbReference type="PANTHER" id="PTHR30136:SF8">
    <property type="entry name" value="TRANSCRIPTIONAL REGULATORY PROTEIN"/>
    <property type="match status" value="1"/>
</dbReference>
<proteinExistence type="predicted"/>
<dbReference type="GO" id="GO:0045892">
    <property type="term" value="P:negative regulation of DNA-templated transcription"/>
    <property type="evidence" value="ECO:0007669"/>
    <property type="project" value="TreeGrafter"/>
</dbReference>
<dbReference type="Gene3D" id="3.30.450.40">
    <property type="match status" value="1"/>
</dbReference>
<dbReference type="Pfam" id="PF01614">
    <property type="entry name" value="IclR_C"/>
    <property type="match status" value="1"/>
</dbReference>
<keyword evidence="3" id="KW-0804">Transcription</keyword>
<dbReference type="InterPro" id="IPR029016">
    <property type="entry name" value="GAF-like_dom_sf"/>
</dbReference>
<feature type="domain" description="HTH iclR-type" evidence="5">
    <location>
        <begin position="36"/>
        <end position="99"/>
    </location>
</feature>
<dbReference type="STRING" id="1648404.CP97_14846"/>
<dbReference type="InterPro" id="IPR036390">
    <property type="entry name" value="WH_DNA-bd_sf"/>
</dbReference>